<dbReference type="PANTHER" id="PTHR12526">
    <property type="entry name" value="GLYCOSYLTRANSFERASE"/>
    <property type="match status" value="1"/>
</dbReference>
<dbReference type="OrthoDB" id="798298at2"/>
<feature type="domain" description="Glycosyltransferase subfamily 4-like N-terminal" evidence="2">
    <location>
        <begin position="16"/>
        <end position="174"/>
    </location>
</feature>
<dbReference type="EMBL" id="FUYL01000004">
    <property type="protein sequence ID" value="SKB46433.1"/>
    <property type="molecule type" value="Genomic_DNA"/>
</dbReference>
<sequence length="366" mass="41620">MSKKNIAFVIYSLNSGGAERVVSTLANGLTKYYNVTIITFTDIPPFYELDEKVNVVYCFSNLQPSKNFIDSISTNYNLFKQLKVKSKALSIDLLIGFMTNTNILTVLAAKSLKIPVLISERINPKFSILPKLWSIMRRLTYPSANYLIIQTEPIKHYFEAFVKKDKLKILPNPISSVHREFKEKINLPIKENIVLSVGRLSNQKGHDIAIKAFTKLKPNNWELHIVGEGPKRKEYEELIIKLKMTDKIKLIGRDNNISNYYLKSKIFIFPSRFEGFPNALTEAMYMGLPSISTDCPTGPSELIDNDKNGYLIPVDDVENLTANLEILINNKSLRTKLGDNAALSVTHLEEDKVVEQWLKLISESLN</sequence>
<dbReference type="Pfam" id="PF13439">
    <property type="entry name" value="Glyco_transf_4"/>
    <property type="match status" value="1"/>
</dbReference>
<dbReference type="Pfam" id="PF00534">
    <property type="entry name" value="Glycos_transf_1"/>
    <property type="match status" value="1"/>
</dbReference>
<dbReference type="InterPro" id="IPR001296">
    <property type="entry name" value="Glyco_trans_1"/>
</dbReference>
<organism evidence="3 4">
    <name type="scientific">Maribacter arcticus</name>
    <dbReference type="NCBI Taxonomy" id="561365"/>
    <lineage>
        <taxon>Bacteria</taxon>
        <taxon>Pseudomonadati</taxon>
        <taxon>Bacteroidota</taxon>
        <taxon>Flavobacteriia</taxon>
        <taxon>Flavobacteriales</taxon>
        <taxon>Flavobacteriaceae</taxon>
        <taxon>Maribacter</taxon>
    </lineage>
</organism>
<reference evidence="4" key="1">
    <citation type="submission" date="2017-02" db="EMBL/GenBank/DDBJ databases">
        <authorList>
            <person name="Varghese N."/>
            <person name="Submissions S."/>
        </authorList>
    </citation>
    <scope>NUCLEOTIDE SEQUENCE [LARGE SCALE GENOMIC DNA]</scope>
    <source>
        <strain evidence="4">DSM 23546</strain>
    </source>
</reference>
<dbReference type="RefSeq" id="WP_079512105.1">
    <property type="nucleotide sequence ID" value="NZ_FUYL01000004.1"/>
</dbReference>
<gene>
    <name evidence="3" type="ORF">SAMN05660866_01635</name>
</gene>
<dbReference type="PANTHER" id="PTHR12526:SF630">
    <property type="entry name" value="GLYCOSYLTRANSFERASE"/>
    <property type="match status" value="1"/>
</dbReference>
<evidence type="ECO:0000313" key="3">
    <source>
        <dbReference type="EMBL" id="SKB46433.1"/>
    </source>
</evidence>
<keyword evidence="4" id="KW-1185">Reference proteome</keyword>
<dbReference type="Proteomes" id="UP000190339">
    <property type="component" value="Unassembled WGS sequence"/>
</dbReference>
<dbReference type="CDD" id="cd03820">
    <property type="entry name" value="GT4_AmsD-like"/>
    <property type="match status" value="1"/>
</dbReference>
<accession>A0A1T5BHY4</accession>
<protein>
    <submittedName>
        <fullName evidence="3">GalNAc-alpha-(1-&gt;4)-GalNAc-alpha-(1-&gt;3)-diNAcBac-PP-undecaprenol alpha-1,4-N-acetyl-D-galactosaminyltransferase</fullName>
    </submittedName>
</protein>
<dbReference type="SUPFAM" id="SSF53756">
    <property type="entry name" value="UDP-Glycosyltransferase/glycogen phosphorylase"/>
    <property type="match status" value="1"/>
</dbReference>
<dbReference type="STRING" id="561365.SAMN05660866_01635"/>
<dbReference type="InterPro" id="IPR028098">
    <property type="entry name" value="Glyco_trans_4-like_N"/>
</dbReference>
<name>A0A1T5BHY4_9FLAO</name>
<feature type="domain" description="Glycosyl transferase family 1" evidence="1">
    <location>
        <begin position="179"/>
        <end position="342"/>
    </location>
</feature>
<proteinExistence type="predicted"/>
<evidence type="ECO:0000313" key="4">
    <source>
        <dbReference type="Proteomes" id="UP000190339"/>
    </source>
</evidence>
<dbReference type="AlphaFoldDB" id="A0A1T5BHY4"/>
<keyword evidence="3" id="KW-0808">Transferase</keyword>
<evidence type="ECO:0000259" key="1">
    <source>
        <dbReference type="Pfam" id="PF00534"/>
    </source>
</evidence>
<dbReference type="GO" id="GO:0016757">
    <property type="term" value="F:glycosyltransferase activity"/>
    <property type="evidence" value="ECO:0007669"/>
    <property type="project" value="InterPro"/>
</dbReference>
<dbReference type="Gene3D" id="3.40.50.2000">
    <property type="entry name" value="Glycogen Phosphorylase B"/>
    <property type="match status" value="2"/>
</dbReference>
<evidence type="ECO:0000259" key="2">
    <source>
        <dbReference type="Pfam" id="PF13439"/>
    </source>
</evidence>